<organism evidence="1 2">
    <name type="scientific">Macroventuria anomochaeta</name>
    <dbReference type="NCBI Taxonomy" id="301207"/>
    <lineage>
        <taxon>Eukaryota</taxon>
        <taxon>Fungi</taxon>
        <taxon>Dikarya</taxon>
        <taxon>Ascomycota</taxon>
        <taxon>Pezizomycotina</taxon>
        <taxon>Dothideomycetes</taxon>
        <taxon>Pleosporomycetidae</taxon>
        <taxon>Pleosporales</taxon>
        <taxon>Pleosporineae</taxon>
        <taxon>Didymellaceae</taxon>
        <taxon>Macroventuria</taxon>
    </lineage>
</organism>
<feature type="non-terminal residue" evidence="1">
    <location>
        <position position="1"/>
    </location>
</feature>
<dbReference type="EMBL" id="MU006726">
    <property type="protein sequence ID" value="KAF2625224.1"/>
    <property type="molecule type" value="Genomic_DNA"/>
</dbReference>
<evidence type="ECO:0000313" key="1">
    <source>
        <dbReference type="EMBL" id="KAF2625224.1"/>
    </source>
</evidence>
<gene>
    <name evidence="1" type="ORF">BU25DRAFT_306989</name>
</gene>
<feature type="non-terminal residue" evidence="1">
    <location>
        <position position="244"/>
    </location>
</feature>
<protein>
    <submittedName>
        <fullName evidence="1">Uncharacterized protein</fullName>
    </submittedName>
</protein>
<accession>A0ACB6RWA6</accession>
<proteinExistence type="predicted"/>
<dbReference type="Proteomes" id="UP000799754">
    <property type="component" value="Unassembled WGS sequence"/>
</dbReference>
<name>A0ACB6RWA6_9PLEO</name>
<comment type="caution">
    <text evidence="1">The sequence shown here is derived from an EMBL/GenBank/DDBJ whole genome shotgun (WGS) entry which is preliminary data.</text>
</comment>
<evidence type="ECO:0000313" key="2">
    <source>
        <dbReference type="Proteomes" id="UP000799754"/>
    </source>
</evidence>
<reference evidence="1" key="1">
    <citation type="journal article" date="2020" name="Stud. Mycol.">
        <title>101 Dothideomycetes genomes: a test case for predicting lifestyles and emergence of pathogens.</title>
        <authorList>
            <person name="Haridas S."/>
            <person name="Albert R."/>
            <person name="Binder M."/>
            <person name="Bloem J."/>
            <person name="Labutti K."/>
            <person name="Salamov A."/>
            <person name="Andreopoulos B."/>
            <person name="Baker S."/>
            <person name="Barry K."/>
            <person name="Bills G."/>
            <person name="Bluhm B."/>
            <person name="Cannon C."/>
            <person name="Castanera R."/>
            <person name="Culley D."/>
            <person name="Daum C."/>
            <person name="Ezra D."/>
            <person name="Gonzalez J."/>
            <person name="Henrissat B."/>
            <person name="Kuo A."/>
            <person name="Liang C."/>
            <person name="Lipzen A."/>
            <person name="Lutzoni F."/>
            <person name="Magnuson J."/>
            <person name="Mondo S."/>
            <person name="Nolan M."/>
            <person name="Ohm R."/>
            <person name="Pangilinan J."/>
            <person name="Park H.-J."/>
            <person name="Ramirez L."/>
            <person name="Alfaro M."/>
            <person name="Sun H."/>
            <person name="Tritt A."/>
            <person name="Yoshinaga Y."/>
            <person name="Zwiers L.-H."/>
            <person name="Turgeon B."/>
            <person name="Goodwin S."/>
            <person name="Spatafora J."/>
            <person name="Crous P."/>
            <person name="Grigoriev I."/>
        </authorList>
    </citation>
    <scope>NUCLEOTIDE SEQUENCE</scope>
    <source>
        <strain evidence="1">CBS 525.71</strain>
    </source>
</reference>
<keyword evidence="2" id="KW-1185">Reference proteome</keyword>
<sequence>QFPHIFWEEKISIEPDLGDQRQSTYKALPSPPKTPKRVMMKYRFSGVFPLVLSLATFILTLVVVLAGQNAGMFEGQYLVTVCSSLSGNLTDAVNDGLGEVINGVVKGVVDQTGVKDLYYVYLQKVCSGRLAGANKGIADGVKTNDCHSWEDAGDSISALSRSMRSSIVIGQTQVSIPLLAKLVSSLDSILDNLGALRKAILAFLIITLIGSILSAISILPAMCFPQSRLLIYLNMFWPGLATVF</sequence>